<dbReference type="InterPro" id="IPR001647">
    <property type="entry name" value="HTH_TetR"/>
</dbReference>
<dbReference type="InterPro" id="IPR009057">
    <property type="entry name" value="Homeodomain-like_sf"/>
</dbReference>
<protein>
    <submittedName>
        <fullName evidence="5">Unannotated protein</fullName>
    </submittedName>
</protein>
<dbReference type="InterPro" id="IPR050109">
    <property type="entry name" value="HTH-type_TetR-like_transc_reg"/>
</dbReference>
<accession>A0A6J7HGE3</accession>
<dbReference type="GO" id="GO:0000976">
    <property type="term" value="F:transcription cis-regulatory region binding"/>
    <property type="evidence" value="ECO:0007669"/>
    <property type="project" value="TreeGrafter"/>
</dbReference>
<dbReference type="PROSITE" id="PS01081">
    <property type="entry name" value="HTH_TETR_1"/>
    <property type="match status" value="1"/>
</dbReference>
<evidence type="ECO:0000256" key="3">
    <source>
        <dbReference type="ARBA" id="ARBA00023163"/>
    </source>
</evidence>
<dbReference type="PROSITE" id="PS50977">
    <property type="entry name" value="HTH_TETR_2"/>
    <property type="match status" value="1"/>
</dbReference>
<dbReference type="PRINTS" id="PR00455">
    <property type="entry name" value="HTHTETR"/>
</dbReference>
<dbReference type="InterPro" id="IPR023772">
    <property type="entry name" value="DNA-bd_HTH_TetR-type_CS"/>
</dbReference>
<dbReference type="PANTHER" id="PTHR30055">
    <property type="entry name" value="HTH-TYPE TRANSCRIPTIONAL REGULATOR RUTR"/>
    <property type="match status" value="1"/>
</dbReference>
<dbReference type="Pfam" id="PF00440">
    <property type="entry name" value="TetR_N"/>
    <property type="match status" value="1"/>
</dbReference>
<feature type="domain" description="HTH tetR-type" evidence="4">
    <location>
        <begin position="15"/>
        <end position="75"/>
    </location>
</feature>
<reference evidence="5" key="1">
    <citation type="submission" date="2020-05" db="EMBL/GenBank/DDBJ databases">
        <authorList>
            <person name="Chiriac C."/>
            <person name="Salcher M."/>
            <person name="Ghai R."/>
            <person name="Kavagutti S V."/>
        </authorList>
    </citation>
    <scope>NUCLEOTIDE SEQUENCE</scope>
</reference>
<name>A0A6J7HGE3_9ZZZZ</name>
<keyword evidence="1" id="KW-0805">Transcription regulation</keyword>
<evidence type="ECO:0000313" key="5">
    <source>
        <dbReference type="EMBL" id="CAB4914719.1"/>
    </source>
</evidence>
<dbReference type="SUPFAM" id="SSF46689">
    <property type="entry name" value="Homeodomain-like"/>
    <property type="match status" value="1"/>
</dbReference>
<proteinExistence type="predicted"/>
<evidence type="ECO:0000256" key="2">
    <source>
        <dbReference type="ARBA" id="ARBA00023125"/>
    </source>
</evidence>
<dbReference type="Gene3D" id="1.10.357.10">
    <property type="entry name" value="Tetracycline Repressor, domain 2"/>
    <property type="match status" value="1"/>
</dbReference>
<dbReference type="GO" id="GO:0003700">
    <property type="term" value="F:DNA-binding transcription factor activity"/>
    <property type="evidence" value="ECO:0007669"/>
    <property type="project" value="TreeGrafter"/>
</dbReference>
<dbReference type="PANTHER" id="PTHR30055:SF234">
    <property type="entry name" value="HTH-TYPE TRANSCRIPTIONAL REGULATOR BETI"/>
    <property type="match status" value="1"/>
</dbReference>
<keyword evidence="3" id="KW-0804">Transcription</keyword>
<dbReference type="EMBL" id="CAFBMR010000037">
    <property type="protein sequence ID" value="CAB4914719.1"/>
    <property type="molecule type" value="Genomic_DNA"/>
</dbReference>
<evidence type="ECO:0000259" key="4">
    <source>
        <dbReference type="PROSITE" id="PS50977"/>
    </source>
</evidence>
<sequence length="192" mass="20671">MSDEPVPEVRQRGRAASERVLIEAAMACFAEFGPNDVSVRAIAERAGVNHGLVHHYFGSKAGLVEAVVRDVQEYFAESLASGGGVSFMTTEDPRPHIAMRAMARIIVDGAMPTQQVEFPVMAAAAEVVQNLGVQDVEQSRLLAAQVLAMLMGWSLFEPFLVAAIGRNLDEATELRTQLSASARSMVTASVNR</sequence>
<dbReference type="AlphaFoldDB" id="A0A6J7HGE3"/>
<keyword evidence="2" id="KW-0238">DNA-binding</keyword>
<evidence type="ECO:0000256" key="1">
    <source>
        <dbReference type="ARBA" id="ARBA00023015"/>
    </source>
</evidence>
<organism evidence="5">
    <name type="scientific">freshwater metagenome</name>
    <dbReference type="NCBI Taxonomy" id="449393"/>
    <lineage>
        <taxon>unclassified sequences</taxon>
        <taxon>metagenomes</taxon>
        <taxon>ecological metagenomes</taxon>
    </lineage>
</organism>
<gene>
    <name evidence="5" type="ORF">UFOPK3610_01046</name>
</gene>